<evidence type="ECO:0000313" key="3">
    <source>
        <dbReference type="Proteomes" id="UP000308828"/>
    </source>
</evidence>
<feature type="transmembrane region" description="Helical" evidence="1">
    <location>
        <begin position="37"/>
        <end position="54"/>
    </location>
</feature>
<gene>
    <name evidence="2" type="ORF">FAA97_09620</name>
</gene>
<dbReference type="Pfam" id="PF19602">
    <property type="entry name" value="DUF6107"/>
    <property type="match status" value="1"/>
</dbReference>
<dbReference type="Proteomes" id="UP000308828">
    <property type="component" value="Unassembled WGS sequence"/>
</dbReference>
<evidence type="ECO:0000313" key="2">
    <source>
        <dbReference type="EMBL" id="THV22897.1"/>
    </source>
</evidence>
<dbReference type="RefSeq" id="WP_136598340.1">
    <property type="nucleotide sequence ID" value="NZ_STGV01000003.1"/>
</dbReference>
<organism evidence="2 3">
    <name type="scientific">Peteryoungia ipomoeae</name>
    <dbReference type="NCBI Taxonomy" id="1210932"/>
    <lineage>
        <taxon>Bacteria</taxon>
        <taxon>Pseudomonadati</taxon>
        <taxon>Pseudomonadota</taxon>
        <taxon>Alphaproteobacteria</taxon>
        <taxon>Hyphomicrobiales</taxon>
        <taxon>Rhizobiaceae</taxon>
        <taxon>Peteryoungia</taxon>
    </lineage>
</organism>
<reference evidence="2 3" key="1">
    <citation type="submission" date="2019-04" db="EMBL/GenBank/DDBJ databases">
        <title>Genome sequence of strain shin9-1.</title>
        <authorList>
            <person name="Gao J."/>
            <person name="Sun J."/>
        </authorList>
    </citation>
    <scope>NUCLEOTIDE SEQUENCE [LARGE SCALE GENOMIC DNA]</scope>
    <source>
        <strain evidence="3">shin9-1</strain>
    </source>
</reference>
<comment type="caution">
    <text evidence="2">The sequence shown here is derived from an EMBL/GenBank/DDBJ whole genome shotgun (WGS) entry which is preliminary data.</text>
</comment>
<feature type="transmembrane region" description="Helical" evidence="1">
    <location>
        <begin position="74"/>
        <end position="98"/>
    </location>
</feature>
<accession>A0A4S8NYX0</accession>
<keyword evidence="1" id="KW-0472">Membrane</keyword>
<proteinExistence type="predicted"/>
<keyword evidence="3" id="KW-1185">Reference proteome</keyword>
<sequence length="104" mass="10709">MTDFSHDGGVTTARLMGAVAGSALSLVYLLPRSQREAAVRFLTGVACGLIFGGPTGVWCATRLSLTAHLSASEIMLAGATLASFAAWWAMGLLVRLIGRAGKVG</sequence>
<feature type="transmembrane region" description="Helical" evidence="1">
    <location>
        <begin position="12"/>
        <end position="30"/>
    </location>
</feature>
<keyword evidence="1" id="KW-0812">Transmembrane</keyword>
<name>A0A4S8NYX0_9HYPH</name>
<dbReference type="OrthoDB" id="7906947at2"/>
<dbReference type="InterPro" id="IPR046089">
    <property type="entry name" value="DUF6107"/>
</dbReference>
<protein>
    <submittedName>
        <fullName evidence="2">Uncharacterized protein</fullName>
    </submittedName>
</protein>
<dbReference type="EMBL" id="STGV01000003">
    <property type="protein sequence ID" value="THV22897.1"/>
    <property type="molecule type" value="Genomic_DNA"/>
</dbReference>
<dbReference type="AlphaFoldDB" id="A0A4S8NYX0"/>
<evidence type="ECO:0000256" key="1">
    <source>
        <dbReference type="SAM" id="Phobius"/>
    </source>
</evidence>
<keyword evidence="1" id="KW-1133">Transmembrane helix</keyword>